<keyword evidence="1" id="KW-1185">Reference proteome</keyword>
<reference evidence="2" key="1">
    <citation type="submission" date="2017-02" db="UniProtKB">
        <authorList>
            <consortium name="WormBaseParasite"/>
        </authorList>
    </citation>
    <scope>IDENTIFICATION</scope>
</reference>
<evidence type="ECO:0000313" key="2">
    <source>
        <dbReference type="WBParaSite" id="SPAL_0000413200.1"/>
    </source>
</evidence>
<evidence type="ECO:0000313" key="1">
    <source>
        <dbReference type="Proteomes" id="UP000046392"/>
    </source>
</evidence>
<sequence>MQKNVSLPLEVNKNVDFGIINKGNSLLRIYSLSAGNRYRGVKILVPFGASFPAMRVPDWKELLIIYRRGAVSGNLPPKLEFLGLEGFKESINVNWKELFMGVTKLKVLLTDSCEVFKKLEKLIANMKTLQAVICMNKQGCKCYNSPLRKIFIRELSIFIRELSIVLDHENNNTYFADVGRTRKARKSNSHFHYFAKIYYRNENILTKLCSTELPSAIQEELKNLTSKNPKTTDE</sequence>
<accession>A0A0N5BDP9</accession>
<name>A0A0N5BDP9_STREA</name>
<organism evidence="1 2">
    <name type="scientific">Strongyloides papillosus</name>
    <name type="common">Intestinal threadworm</name>
    <dbReference type="NCBI Taxonomy" id="174720"/>
    <lineage>
        <taxon>Eukaryota</taxon>
        <taxon>Metazoa</taxon>
        <taxon>Ecdysozoa</taxon>
        <taxon>Nematoda</taxon>
        <taxon>Chromadorea</taxon>
        <taxon>Rhabditida</taxon>
        <taxon>Tylenchina</taxon>
        <taxon>Panagrolaimomorpha</taxon>
        <taxon>Strongyloidoidea</taxon>
        <taxon>Strongyloididae</taxon>
        <taxon>Strongyloides</taxon>
    </lineage>
</organism>
<protein>
    <submittedName>
        <fullName evidence="2">Uncharacterized protein</fullName>
    </submittedName>
</protein>
<dbReference type="AlphaFoldDB" id="A0A0N5BDP9"/>
<dbReference type="Proteomes" id="UP000046392">
    <property type="component" value="Unplaced"/>
</dbReference>
<proteinExistence type="predicted"/>
<dbReference type="WBParaSite" id="SPAL_0000413200.1">
    <property type="protein sequence ID" value="SPAL_0000413200.1"/>
    <property type="gene ID" value="SPAL_0000413200"/>
</dbReference>